<dbReference type="EMBL" id="BAABAU010000001">
    <property type="protein sequence ID" value="GAA4264468.1"/>
    <property type="molecule type" value="Genomic_DNA"/>
</dbReference>
<evidence type="ECO:0000259" key="2">
    <source>
        <dbReference type="Pfam" id="PF13930"/>
    </source>
</evidence>
<evidence type="ECO:0000313" key="3">
    <source>
        <dbReference type="EMBL" id="GAA4264468.1"/>
    </source>
</evidence>
<name>A0ABP8DWT6_9MICO</name>
<dbReference type="RefSeq" id="WP_344793066.1">
    <property type="nucleotide sequence ID" value="NZ_BAABAU010000001.1"/>
</dbReference>
<feature type="domain" description="Type VII secretion system protein EssD-like" evidence="2">
    <location>
        <begin position="11"/>
        <end position="92"/>
    </location>
</feature>
<dbReference type="InterPro" id="IPR044927">
    <property type="entry name" value="Endonuclea_NS_2"/>
</dbReference>
<keyword evidence="4" id="KW-1185">Reference proteome</keyword>
<dbReference type="Proteomes" id="UP001501594">
    <property type="component" value="Unassembled WGS sequence"/>
</dbReference>
<comment type="caution">
    <text evidence="3">The sequence shown here is derived from an EMBL/GenBank/DDBJ whole genome shotgun (WGS) entry which is preliminary data.</text>
</comment>
<feature type="region of interest" description="Disordered" evidence="1">
    <location>
        <begin position="1"/>
        <end position="22"/>
    </location>
</feature>
<dbReference type="Pfam" id="PF13930">
    <property type="entry name" value="Endonuclea_NS_2"/>
    <property type="match status" value="1"/>
</dbReference>
<proteinExistence type="predicted"/>
<evidence type="ECO:0000313" key="4">
    <source>
        <dbReference type="Proteomes" id="UP001501594"/>
    </source>
</evidence>
<organism evidence="3 4">
    <name type="scientific">Frondihabitans peucedani</name>
    <dbReference type="NCBI Taxonomy" id="598626"/>
    <lineage>
        <taxon>Bacteria</taxon>
        <taxon>Bacillati</taxon>
        <taxon>Actinomycetota</taxon>
        <taxon>Actinomycetes</taxon>
        <taxon>Micrococcales</taxon>
        <taxon>Microbacteriaceae</taxon>
        <taxon>Frondihabitans</taxon>
    </lineage>
</organism>
<reference evidence="4" key="1">
    <citation type="journal article" date="2019" name="Int. J. Syst. Evol. Microbiol.">
        <title>The Global Catalogue of Microorganisms (GCM) 10K type strain sequencing project: providing services to taxonomists for standard genome sequencing and annotation.</title>
        <authorList>
            <consortium name="The Broad Institute Genomics Platform"/>
            <consortium name="The Broad Institute Genome Sequencing Center for Infectious Disease"/>
            <person name="Wu L."/>
            <person name="Ma J."/>
        </authorList>
    </citation>
    <scope>NUCLEOTIDE SEQUENCE [LARGE SCALE GENOMIC DNA]</scope>
    <source>
        <strain evidence="4">JCM 17442</strain>
    </source>
</reference>
<evidence type="ECO:0000256" key="1">
    <source>
        <dbReference type="SAM" id="MobiDB-lite"/>
    </source>
</evidence>
<gene>
    <name evidence="3" type="ORF">GCM10022256_00800</name>
</gene>
<accession>A0ABP8DWT6</accession>
<sequence length="108" mass="11785">MADRARHGGQQRIAGGEYRLSTDDGGHSFGTVFGGPGEGINLTAQLRGVNRGSFRALEQEWMNSLRDTGGEVHVTIDAEYAGGSRPLGYNVDFKLPNSPWLNRYFPNS</sequence>
<protein>
    <recommendedName>
        <fullName evidence="2">Type VII secretion system protein EssD-like domain-containing protein</fullName>
    </recommendedName>
</protein>